<dbReference type="CDD" id="cd03811">
    <property type="entry name" value="GT4_GT28_WabH-like"/>
    <property type="match status" value="1"/>
</dbReference>
<dbReference type="Pfam" id="PF00534">
    <property type="entry name" value="Glycos_transf_1"/>
    <property type="match status" value="1"/>
</dbReference>
<dbReference type="PANTHER" id="PTHR12526">
    <property type="entry name" value="GLYCOSYLTRANSFERASE"/>
    <property type="match status" value="1"/>
</dbReference>
<sequence length="376" mass="41443">MQEKITVAFFLPSLEPGGTERNVVNLVNAIDKKFYAVTLVLQKAEGDFLKNINRDIPVVNLHASGSLGLFFALTGYFKKEKPDIFVSAFARINVICVLAKIWSRVGTKVVITEHSVFSFLPVIAKTPLRRLFARFFMPNIARFVYPKADAIICVSQGIADDLKKIITSRDMRVIYNPIISDDIFRLAEEVVGHPWFTNKNVPVIVAAGRLVPCKDYPTLLKAFSLVLAKQPVRLVILGRGTEEHRLKKMADELGIVKNTDFLGFQENPFKYMAGASLFVLSSLQEGFGNVIIEAMACGAPVVSTDCPAGPGEIITQRVSGLLVPVGNPSALAESMLKVLHDSALAHMLSFAGKKRAQDFLVEKSVAEYQKVFAELL</sequence>
<dbReference type="SUPFAM" id="SSF53756">
    <property type="entry name" value="UDP-Glycosyltransferase/glycogen phosphorylase"/>
    <property type="match status" value="1"/>
</dbReference>
<dbReference type="InterPro" id="IPR001296">
    <property type="entry name" value="Glyco_trans_1"/>
</dbReference>
<dbReference type="EMBL" id="MHOP01000023">
    <property type="protein sequence ID" value="OGZ65375.1"/>
    <property type="molecule type" value="Genomic_DNA"/>
</dbReference>
<dbReference type="InterPro" id="IPR028098">
    <property type="entry name" value="Glyco_trans_4-like_N"/>
</dbReference>
<evidence type="ECO:0000259" key="2">
    <source>
        <dbReference type="Pfam" id="PF13439"/>
    </source>
</evidence>
<dbReference type="GO" id="GO:0016757">
    <property type="term" value="F:glycosyltransferase activity"/>
    <property type="evidence" value="ECO:0007669"/>
    <property type="project" value="InterPro"/>
</dbReference>
<protein>
    <recommendedName>
        <fullName evidence="5">Glycosyl transferase</fullName>
    </recommendedName>
</protein>
<evidence type="ECO:0000313" key="3">
    <source>
        <dbReference type="EMBL" id="OGZ65375.1"/>
    </source>
</evidence>
<accession>A0A1G2HSG8</accession>
<comment type="caution">
    <text evidence="3">The sequence shown here is derived from an EMBL/GenBank/DDBJ whole genome shotgun (WGS) entry which is preliminary data.</text>
</comment>
<dbReference type="Proteomes" id="UP000178774">
    <property type="component" value="Unassembled WGS sequence"/>
</dbReference>
<proteinExistence type="predicted"/>
<evidence type="ECO:0000313" key="4">
    <source>
        <dbReference type="Proteomes" id="UP000178774"/>
    </source>
</evidence>
<organism evidence="3 4">
    <name type="scientific">Candidatus Staskawiczbacteria bacterium RIFCSPHIGHO2_01_FULL_41_41</name>
    <dbReference type="NCBI Taxonomy" id="1802203"/>
    <lineage>
        <taxon>Bacteria</taxon>
        <taxon>Candidatus Staskawicziibacteriota</taxon>
    </lineage>
</organism>
<reference evidence="3 4" key="1">
    <citation type="journal article" date="2016" name="Nat. Commun.">
        <title>Thousands of microbial genomes shed light on interconnected biogeochemical processes in an aquifer system.</title>
        <authorList>
            <person name="Anantharaman K."/>
            <person name="Brown C.T."/>
            <person name="Hug L.A."/>
            <person name="Sharon I."/>
            <person name="Castelle C.J."/>
            <person name="Probst A.J."/>
            <person name="Thomas B.C."/>
            <person name="Singh A."/>
            <person name="Wilkins M.J."/>
            <person name="Karaoz U."/>
            <person name="Brodie E.L."/>
            <person name="Williams K.H."/>
            <person name="Hubbard S.S."/>
            <person name="Banfield J.F."/>
        </authorList>
    </citation>
    <scope>NUCLEOTIDE SEQUENCE [LARGE SCALE GENOMIC DNA]</scope>
</reference>
<evidence type="ECO:0008006" key="5">
    <source>
        <dbReference type="Google" id="ProtNLM"/>
    </source>
</evidence>
<gene>
    <name evidence="3" type="ORF">A2822_02575</name>
</gene>
<dbReference type="Pfam" id="PF13439">
    <property type="entry name" value="Glyco_transf_4"/>
    <property type="match status" value="1"/>
</dbReference>
<name>A0A1G2HSG8_9BACT</name>
<evidence type="ECO:0000259" key="1">
    <source>
        <dbReference type="Pfam" id="PF00534"/>
    </source>
</evidence>
<dbReference type="PANTHER" id="PTHR12526:SF630">
    <property type="entry name" value="GLYCOSYLTRANSFERASE"/>
    <property type="match status" value="1"/>
</dbReference>
<dbReference type="AlphaFoldDB" id="A0A1G2HSG8"/>
<feature type="domain" description="Glycosyl transferase family 1" evidence="1">
    <location>
        <begin position="198"/>
        <end position="355"/>
    </location>
</feature>
<dbReference type="Gene3D" id="3.40.50.2000">
    <property type="entry name" value="Glycogen Phosphorylase B"/>
    <property type="match status" value="2"/>
</dbReference>
<feature type="domain" description="Glycosyltransferase subfamily 4-like N-terminal" evidence="2">
    <location>
        <begin position="16"/>
        <end position="178"/>
    </location>
</feature>